<dbReference type="AlphaFoldDB" id="A0A9P8U0S5"/>
<proteinExistence type="predicted"/>
<comment type="caution">
    <text evidence="1">The sequence shown here is derived from an EMBL/GenBank/DDBJ whole genome shotgun (WGS) entry which is preliminary data.</text>
</comment>
<protein>
    <submittedName>
        <fullName evidence="1">Uncharacterized protein</fullName>
    </submittedName>
</protein>
<gene>
    <name evidence="1" type="ORF">Trco_000919</name>
</gene>
<reference evidence="1" key="1">
    <citation type="submission" date="2021-08" db="EMBL/GenBank/DDBJ databases">
        <title>Chromosome-Level Trichoderma cornu-damae using Hi-C Data.</title>
        <authorList>
            <person name="Kim C.S."/>
        </authorList>
    </citation>
    <scope>NUCLEOTIDE SEQUENCE</scope>
    <source>
        <strain evidence="1">KA19-0412C</strain>
    </source>
</reference>
<evidence type="ECO:0000313" key="2">
    <source>
        <dbReference type="Proteomes" id="UP000827724"/>
    </source>
</evidence>
<evidence type="ECO:0000313" key="1">
    <source>
        <dbReference type="EMBL" id="KAH6610899.1"/>
    </source>
</evidence>
<organism evidence="1 2">
    <name type="scientific">Trichoderma cornu-damae</name>
    <dbReference type="NCBI Taxonomy" id="654480"/>
    <lineage>
        <taxon>Eukaryota</taxon>
        <taxon>Fungi</taxon>
        <taxon>Dikarya</taxon>
        <taxon>Ascomycota</taxon>
        <taxon>Pezizomycotina</taxon>
        <taxon>Sordariomycetes</taxon>
        <taxon>Hypocreomycetidae</taxon>
        <taxon>Hypocreales</taxon>
        <taxon>Hypocreaceae</taxon>
        <taxon>Trichoderma</taxon>
    </lineage>
</organism>
<accession>A0A9P8U0S5</accession>
<name>A0A9P8U0S5_9HYPO</name>
<dbReference type="EMBL" id="JAIWOZ010000001">
    <property type="protein sequence ID" value="KAH6610899.1"/>
    <property type="molecule type" value="Genomic_DNA"/>
</dbReference>
<keyword evidence="2" id="KW-1185">Reference proteome</keyword>
<sequence>MINDVLEDAQFVAQHVELFRQVEAMLEDMVRAQQGGQPGLDIGLLVTQLADGRVDVEIRGRARARHAGGLPSLGLGLGLASSF</sequence>
<dbReference type="Proteomes" id="UP000827724">
    <property type="component" value="Unassembled WGS sequence"/>
</dbReference>